<name>G5J4L3_CROWT</name>
<evidence type="ECO:0000313" key="1">
    <source>
        <dbReference type="EMBL" id="EHJ12871.1"/>
    </source>
</evidence>
<evidence type="ECO:0000313" key="2">
    <source>
        <dbReference type="Proteomes" id="UP000003477"/>
    </source>
</evidence>
<proteinExistence type="predicted"/>
<dbReference type="AlphaFoldDB" id="G5J4L3"/>
<gene>
    <name evidence="1" type="ORF">CWATWH0003_2433</name>
</gene>
<dbReference type="Proteomes" id="UP000003477">
    <property type="component" value="Unassembled WGS sequence"/>
</dbReference>
<accession>G5J4L3</accession>
<dbReference type="PATRIC" id="fig|423471.3.peg.2287"/>
<organism evidence="1 2">
    <name type="scientific">Crocosphaera watsonii WH 0003</name>
    <dbReference type="NCBI Taxonomy" id="423471"/>
    <lineage>
        <taxon>Bacteria</taxon>
        <taxon>Bacillati</taxon>
        <taxon>Cyanobacteriota</taxon>
        <taxon>Cyanophyceae</taxon>
        <taxon>Oscillatoriophycideae</taxon>
        <taxon>Chroococcales</taxon>
        <taxon>Aphanothecaceae</taxon>
        <taxon>Crocosphaera</taxon>
    </lineage>
</organism>
<comment type="caution">
    <text evidence="1">The sequence shown here is derived from an EMBL/GenBank/DDBJ whole genome shotgun (WGS) entry which is preliminary data.</text>
</comment>
<reference evidence="1 2" key="1">
    <citation type="journal article" date="2011" name="Front. Microbiol.">
        <title>Two Strains of Crocosphaera watsonii with Highly Conserved Genomes are Distinguished by Strain-Specific Features.</title>
        <authorList>
            <person name="Bench S.R."/>
            <person name="Ilikchyan I.N."/>
            <person name="Tripp H.J."/>
            <person name="Zehr J.P."/>
        </authorList>
    </citation>
    <scope>NUCLEOTIDE SEQUENCE [LARGE SCALE GENOMIC DNA]</scope>
    <source>
        <strain evidence="1 2">WH 0003</strain>
    </source>
</reference>
<sequence length="162" mass="19107">MSQFDLAGQWQYLGTITPKFENFSRFPVSTASFSPLIRLTFYDDFDFQQIGSFGYLRVAYNFPDTFYSRWQRIYPNFDRSVLSFPIPKELLLTSNIVTRHFEIMKRNKYNRPGWNVHDTEWSCAIESLELINLTNENQILLDQVETLEQVATIIQNQIPEGD</sequence>
<dbReference type="EMBL" id="AESD01000363">
    <property type="protein sequence ID" value="EHJ12871.1"/>
    <property type="molecule type" value="Genomic_DNA"/>
</dbReference>
<dbReference type="RefSeq" id="WP_007310660.1">
    <property type="nucleotide sequence ID" value="NZ_AESD01000363.1"/>
</dbReference>
<protein>
    <submittedName>
        <fullName evidence="1">Uncharacterized protein</fullName>
    </submittedName>
</protein>
<dbReference type="GeneID" id="88766108"/>